<gene>
    <name evidence="1" type="ORF">FXB38_05255</name>
</gene>
<evidence type="ECO:0000313" key="2">
    <source>
        <dbReference type="Proteomes" id="UP000324853"/>
    </source>
</evidence>
<sequence>MTTVINPELDELNREIAVRQRRTEDQQVLIEVLEHDDHHRLEQEITLDRERSKACPTTPTVTSWFGVDADEKLAAFVRLGLTSTGGLARESLNVANVAQNCMLKKLKACGLFRTDVLHDTQA</sequence>
<reference evidence="1 2" key="1">
    <citation type="submission" date="2019-08" db="EMBL/GenBank/DDBJ databases">
        <title>Bradyrhizobium hipponensis sp. nov., a rhizobium isolated from a Lupinus angustifolius root nodule in Tunisia.</title>
        <authorList>
            <person name="Off K."/>
            <person name="Rejili M."/>
            <person name="Mars M."/>
            <person name="Brachmann A."/>
            <person name="Marin M."/>
        </authorList>
    </citation>
    <scope>NUCLEOTIDE SEQUENCE [LARGE SCALE GENOMIC DNA]</scope>
    <source>
        <strain evidence="1 2">CTAW11</strain>
    </source>
</reference>
<dbReference type="EMBL" id="VSSR01000009">
    <property type="protein sequence ID" value="TYL87210.1"/>
    <property type="molecule type" value="Genomic_DNA"/>
</dbReference>
<evidence type="ECO:0000313" key="1">
    <source>
        <dbReference type="EMBL" id="TYL87210.1"/>
    </source>
</evidence>
<protein>
    <submittedName>
        <fullName evidence="1">Uncharacterized protein</fullName>
    </submittedName>
</protein>
<dbReference type="OrthoDB" id="8255353at2"/>
<dbReference type="AlphaFoldDB" id="A0A5S4X2C9"/>
<comment type="caution">
    <text evidence="1">The sequence shown here is derived from an EMBL/GenBank/DDBJ whole genome shotgun (WGS) entry which is preliminary data.</text>
</comment>
<accession>A0A5S4X2C9</accession>
<organism evidence="1 2">
    <name type="scientific">Bradyrhizobium cytisi</name>
    <dbReference type="NCBI Taxonomy" id="515489"/>
    <lineage>
        <taxon>Bacteria</taxon>
        <taxon>Pseudomonadati</taxon>
        <taxon>Pseudomonadota</taxon>
        <taxon>Alphaproteobacteria</taxon>
        <taxon>Hyphomicrobiales</taxon>
        <taxon>Nitrobacteraceae</taxon>
        <taxon>Bradyrhizobium</taxon>
    </lineage>
</organism>
<dbReference type="Proteomes" id="UP000324853">
    <property type="component" value="Unassembled WGS sequence"/>
</dbReference>
<keyword evidence="2" id="KW-1185">Reference proteome</keyword>
<name>A0A5S4X2C9_9BRAD</name>
<proteinExistence type="predicted"/>
<dbReference type="RefSeq" id="WP_148749712.1">
    <property type="nucleotide sequence ID" value="NZ_VSSR01000009.1"/>
</dbReference>